<dbReference type="Pfam" id="PF02801">
    <property type="entry name" value="Ketoacyl-synt_C"/>
    <property type="match status" value="1"/>
</dbReference>
<reference evidence="10 11" key="1">
    <citation type="submission" date="2021-10" db="EMBL/GenBank/DDBJ databases">
        <title>Whole-genome sequencing analysis of Laribacter hongkongensis: virulence gene profiles, carbohydrate-active enzyme prediction, and antimicrobial resistance characterization.</title>
        <authorList>
            <person name="Yuan P."/>
            <person name="Zhan Y."/>
            <person name="Chen D."/>
        </authorList>
    </citation>
    <scope>NUCLEOTIDE SEQUENCE [LARGE SCALE GENOMIC DNA]</scope>
    <source>
        <strain evidence="10 11">W67</strain>
    </source>
</reference>
<dbReference type="SUPFAM" id="SSF55048">
    <property type="entry name" value="Probable ACP-binding domain of malonyl-CoA ACP transacylase"/>
    <property type="match status" value="1"/>
</dbReference>
<dbReference type="Proteomes" id="UP001200247">
    <property type="component" value="Unassembled WGS sequence"/>
</dbReference>
<dbReference type="InterPro" id="IPR016035">
    <property type="entry name" value="Acyl_Trfase/lysoPLipase"/>
</dbReference>
<dbReference type="PROSITE" id="PS00606">
    <property type="entry name" value="KS3_1"/>
    <property type="match status" value="1"/>
</dbReference>
<feature type="region of interest" description="N-terminal hotdog fold" evidence="6">
    <location>
        <begin position="930"/>
        <end position="1047"/>
    </location>
</feature>
<feature type="domain" description="Ketosynthase family 3 (KS3)" evidence="8">
    <location>
        <begin position="39"/>
        <end position="462"/>
    </location>
</feature>
<dbReference type="SMART" id="SM00829">
    <property type="entry name" value="PKS_ER"/>
    <property type="match status" value="1"/>
</dbReference>
<dbReference type="SMART" id="SM01294">
    <property type="entry name" value="PKS_PP_betabranch"/>
    <property type="match status" value="1"/>
</dbReference>
<dbReference type="InterPro" id="IPR049900">
    <property type="entry name" value="PKS_mFAS_DH"/>
</dbReference>
<dbReference type="PROSITE" id="PS52004">
    <property type="entry name" value="KS3_2"/>
    <property type="match status" value="1"/>
</dbReference>
<dbReference type="InterPro" id="IPR057326">
    <property type="entry name" value="KR_dom"/>
</dbReference>
<dbReference type="InterPro" id="IPR014030">
    <property type="entry name" value="Ketoacyl_synth_N"/>
</dbReference>
<dbReference type="FunFam" id="3.40.50.720:FF:000209">
    <property type="entry name" value="Polyketide synthase Pks12"/>
    <property type="match status" value="1"/>
</dbReference>
<dbReference type="PROSITE" id="PS50075">
    <property type="entry name" value="CARRIER"/>
    <property type="match status" value="1"/>
</dbReference>
<dbReference type="Pfam" id="PF00698">
    <property type="entry name" value="Acyl_transf_1"/>
    <property type="match status" value="1"/>
</dbReference>
<dbReference type="InterPro" id="IPR032821">
    <property type="entry name" value="PKS_assoc"/>
</dbReference>
<dbReference type="InterPro" id="IPR049551">
    <property type="entry name" value="PKS_DH_C"/>
</dbReference>
<evidence type="ECO:0000256" key="6">
    <source>
        <dbReference type="PROSITE-ProRule" id="PRU01363"/>
    </source>
</evidence>
<dbReference type="InterPro" id="IPR002364">
    <property type="entry name" value="Quin_OxRdtase/zeta-crystal_CS"/>
</dbReference>
<dbReference type="Gene3D" id="3.40.366.10">
    <property type="entry name" value="Malonyl-Coenzyme A Acyl Carrier Protein, domain 2"/>
    <property type="match status" value="1"/>
</dbReference>
<dbReference type="Gene3D" id="3.30.70.3290">
    <property type="match status" value="1"/>
</dbReference>
<dbReference type="InterPro" id="IPR036736">
    <property type="entry name" value="ACP-like_sf"/>
</dbReference>
<dbReference type="Pfam" id="PF21089">
    <property type="entry name" value="PKS_DH_N"/>
    <property type="match status" value="1"/>
</dbReference>
<dbReference type="Pfam" id="PF16197">
    <property type="entry name" value="KAsynt_C_assoc"/>
    <property type="match status" value="1"/>
</dbReference>
<dbReference type="Gene3D" id="1.10.1200.10">
    <property type="entry name" value="ACP-like"/>
    <property type="match status" value="1"/>
</dbReference>
<feature type="domain" description="Carrier" evidence="7">
    <location>
        <begin position="2403"/>
        <end position="2480"/>
    </location>
</feature>
<dbReference type="InterPro" id="IPR018201">
    <property type="entry name" value="Ketoacyl_synth_AS"/>
</dbReference>
<dbReference type="InterPro" id="IPR016036">
    <property type="entry name" value="Malonyl_transacylase_ACP-bd"/>
</dbReference>
<dbReference type="GO" id="GO:0016746">
    <property type="term" value="F:acyltransferase activity"/>
    <property type="evidence" value="ECO:0007669"/>
    <property type="project" value="UniProtKB-KW"/>
</dbReference>
<dbReference type="SMART" id="SM00825">
    <property type="entry name" value="PKS_KS"/>
    <property type="match status" value="1"/>
</dbReference>
<dbReference type="InterPro" id="IPR020843">
    <property type="entry name" value="ER"/>
</dbReference>
<dbReference type="Pfam" id="PF00109">
    <property type="entry name" value="ketoacyl-synt"/>
    <property type="match status" value="1"/>
</dbReference>
<evidence type="ECO:0000256" key="4">
    <source>
        <dbReference type="ARBA" id="ARBA00023268"/>
    </source>
</evidence>
<dbReference type="Gene3D" id="3.90.180.10">
    <property type="entry name" value="Medium-chain alcohol dehydrogenases, catalytic domain"/>
    <property type="match status" value="1"/>
</dbReference>
<dbReference type="SUPFAM" id="SSF47336">
    <property type="entry name" value="ACP-like"/>
    <property type="match status" value="1"/>
</dbReference>
<dbReference type="EMBL" id="JAJAXM010000024">
    <property type="protein sequence ID" value="MCG9026695.1"/>
    <property type="molecule type" value="Genomic_DNA"/>
</dbReference>
<dbReference type="InterPro" id="IPR050091">
    <property type="entry name" value="PKS_NRPS_Biosynth_Enz"/>
</dbReference>
<dbReference type="InterPro" id="IPR014031">
    <property type="entry name" value="Ketoacyl_synth_C"/>
</dbReference>
<dbReference type="PROSITE" id="PS52019">
    <property type="entry name" value="PKS_MFAS_DH"/>
    <property type="match status" value="1"/>
</dbReference>
<dbReference type="SUPFAM" id="SSF53335">
    <property type="entry name" value="S-adenosyl-L-methionine-dependent methyltransferases"/>
    <property type="match status" value="1"/>
</dbReference>
<protein>
    <submittedName>
        <fullName evidence="10">SDR family NAD(P)-dependent oxidoreductase</fullName>
    </submittedName>
</protein>
<dbReference type="PROSITE" id="PS01162">
    <property type="entry name" value="QOR_ZETA_CRYSTAL"/>
    <property type="match status" value="1"/>
</dbReference>
<dbReference type="PANTHER" id="PTHR43775">
    <property type="entry name" value="FATTY ACID SYNTHASE"/>
    <property type="match status" value="1"/>
</dbReference>
<dbReference type="RefSeq" id="WP_239894285.1">
    <property type="nucleotide sequence ID" value="NZ_JAJAXM010000024.1"/>
</dbReference>
<dbReference type="SUPFAM" id="SSF51735">
    <property type="entry name" value="NAD(P)-binding Rossmann-fold domains"/>
    <property type="match status" value="3"/>
</dbReference>
<dbReference type="InterPro" id="IPR020807">
    <property type="entry name" value="PKS_DH"/>
</dbReference>
<evidence type="ECO:0000256" key="1">
    <source>
        <dbReference type="ARBA" id="ARBA00022450"/>
    </source>
</evidence>
<keyword evidence="5" id="KW-0012">Acyltransferase</keyword>
<dbReference type="InterPro" id="IPR014043">
    <property type="entry name" value="Acyl_transferase_dom"/>
</dbReference>
<feature type="domain" description="PKS/mFAS DH" evidence="9">
    <location>
        <begin position="930"/>
        <end position="1204"/>
    </location>
</feature>
<dbReference type="CDD" id="cd05195">
    <property type="entry name" value="enoyl_red"/>
    <property type="match status" value="1"/>
</dbReference>
<dbReference type="SUPFAM" id="SSF50129">
    <property type="entry name" value="GroES-like"/>
    <property type="match status" value="1"/>
</dbReference>
<feature type="region of interest" description="C-terminal hotdog fold" evidence="6">
    <location>
        <begin position="1061"/>
        <end position="1204"/>
    </location>
</feature>
<dbReference type="Gene3D" id="3.40.47.10">
    <property type="match status" value="1"/>
</dbReference>
<evidence type="ECO:0000313" key="10">
    <source>
        <dbReference type="EMBL" id="MCG9026695.1"/>
    </source>
</evidence>
<dbReference type="SMART" id="SM00823">
    <property type="entry name" value="PKS_PP"/>
    <property type="match status" value="1"/>
</dbReference>
<dbReference type="SUPFAM" id="SSF52151">
    <property type="entry name" value="FabD/lysophospholipase-like"/>
    <property type="match status" value="1"/>
</dbReference>
<dbReference type="InterPro" id="IPR016039">
    <property type="entry name" value="Thiolase-like"/>
</dbReference>
<dbReference type="SMART" id="SM00827">
    <property type="entry name" value="PKS_AT"/>
    <property type="match status" value="1"/>
</dbReference>
<dbReference type="PANTHER" id="PTHR43775:SF37">
    <property type="entry name" value="SI:DKEY-61P9.11"/>
    <property type="match status" value="1"/>
</dbReference>
<dbReference type="Gene3D" id="3.40.50.150">
    <property type="entry name" value="Vaccinia Virus protein VP39"/>
    <property type="match status" value="1"/>
</dbReference>
<keyword evidence="1" id="KW-0596">Phosphopantetheine</keyword>
<evidence type="ECO:0000259" key="9">
    <source>
        <dbReference type="PROSITE" id="PS52019"/>
    </source>
</evidence>
<dbReference type="SMART" id="SM00826">
    <property type="entry name" value="PKS_DH"/>
    <property type="match status" value="1"/>
</dbReference>
<dbReference type="SMART" id="SM00822">
    <property type="entry name" value="PKS_KR"/>
    <property type="match status" value="1"/>
</dbReference>
<proteinExistence type="predicted"/>
<dbReference type="InterPro" id="IPR020841">
    <property type="entry name" value="PKS_Beta-ketoAc_synthase_dom"/>
</dbReference>
<dbReference type="InterPro" id="IPR049552">
    <property type="entry name" value="PKS_DH_N"/>
</dbReference>
<dbReference type="InterPro" id="IPR013154">
    <property type="entry name" value="ADH-like_N"/>
</dbReference>
<dbReference type="Pfam" id="PF08240">
    <property type="entry name" value="ADH_N"/>
    <property type="match status" value="1"/>
</dbReference>
<evidence type="ECO:0000256" key="2">
    <source>
        <dbReference type="ARBA" id="ARBA00022553"/>
    </source>
</evidence>
<keyword evidence="4" id="KW-0511">Multifunctional enzyme</keyword>
<dbReference type="InterPro" id="IPR011032">
    <property type="entry name" value="GroES-like_sf"/>
</dbReference>
<dbReference type="InterPro" id="IPR013968">
    <property type="entry name" value="PKS_KR"/>
</dbReference>
<dbReference type="InterPro" id="IPR036291">
    <property type="entry name" value="NAD(P)-bd_dom_sf"/>
</dbReference>
<feature type="active site" description="Proton donor; for dehydratase activity" evidence="6">
    <location>
        <position position="1120"/>
    </location>
</feature>
<dbReference type="Pfam" id="PF13489">
    <property type="entry name" value="Methyltransf_23"/>
    <property type="match status" value="1"/>
</dbReference>
<gene>
    <name evidence="10" type="ORF">LH440_12445</name>
</gene>
<comment type="caution">
    <text evidence="10">The sequence shown here is derived from an EMBL/GenBank/DDBJ whole genome shotgun (WGS) entry which is preliminary data.</text>
</comment>
<feature type="active site" description="Proton acceptor; for dehydratase activity" evidence="6">
    <location>
        <position position="959"/>
    </location>
</feature>
<dbReference type="InterPro" id="IPR029063">
    <property type="entry name" value="SAM-dependent_MTases_sf"/>
</dbReference>
<dbReference type="Pfam" id="PF13602">
    <property type="entry name" value="ADH_zinc_N_2"/>
    <property type="match status" value="1"/>
</dbReference>
<dbReference type="Pfam" id="PF14765">
    <property type="entry name" value="PS-DH"/>
    <property type="match status" value="1"/>
</dbReference>
<evidence type="ECO:0000259" key="8">
    <source>
        <dbReference type="PROSITE" id="PS52004"/>
    </source>
</evidence>
<evidence type="ECO:0000256" key="5">
    <source>
        <dbReference type="ARBA" id="ARBA00023315"/>
    </source>
</evidence>
<organism evidence="10 11">
    <name type="scientific">Laribacter hongkongensis</name>
    <dbReference type="NCBI Taxonomy" id="168471"/>
    <lineage>
        <taxon>Bacteria</taxon>
        <taxon>Pseudomonadati</taxon>
        <taxon>Pseudomonadota</taxon>
        <taxon>Betaproteobacteria</taxon>
        <taxon>Neisseriales</taxon>
        <taxon>Aquaspirillaceae</taxon>
        <taxon>Laribacter</taxon>
    </lineage>
</organism>
<dbReference type="Gene3D" id="3.10.129.110">
    <property type="entry name" value="Polyketide synthase dehydratase"/>
    <property type="match status" value="1"/>
</dbReference>
<name>A0ABD4SSF5_9NEIS</name>
<dbReference type="InterPro" id="IPR020806">
    <property type="entry name" value="PKS_PP-bd"/>
</dbReference>
<dbReference type="Gene3D" id="3.40.50.720">
    <property type="entry name" value="NAD(P)-binding Rossmann-like Domain"/>
    <property type="match status" value="3"/>
</dbReference>
<evidence type="ECO:0000259" key="7">
    <source>
        <dbReference type="PROSITE" id="PS50075"/>
    </source>
</evidence>
<accession>A0ABD4SSF5</accession>
<dbReference type="InterPro" id="IPR009081">
    <property type="entry name" value="PP-bd_ACP"/>
</dbReference>
<dbReference type="InterPro" id="IPR042104">
    <property type="entry name" value="PKS_dehydratase_sf"/>
</dbReference>
<sequence>MNQLKKILLCSGINGLPDGDSEMERNEQAAVATPSSDENNAIAIIGVAFRFPGDLADDTCFWEALKQKKDLVTQVPDDRWASNELQHAKRSEPGRSITYSAGVLSRIDEFDAEFFGIAPREAAWLDPQQRLLLELSWEVMENAGVPPSALSGTDCAVYVGISSLDYGTRWLDDLAAMSSHSMTGSTLSIAANRLSYVFDLRGPSLAVDTACSSSLVALHHACRALQADEASTALVGGVNLLLHPYPFVGFTKASMLSADGRCKAFDASGNGYVRAEGGAVLLLKPLVQAIADGDDIKAVILATGVNADGARKTGITIPSRDGQVELMRNVLAKTNLLPQDIDFVETHGTGTIVGDPIETAAIGAVYGQGREIPLPISSVKANLGHMEAASGMAGLVKAILALQHRALPPQLHFETPNPHIDFVGLNLQPVTEYQSLEKETSLVAGVNSFGFGGANAHVLLREYRHDEEKAYTPEALPPLFLSARSDAALQTLASRYAERLKNSSPTDYYGIAHAAAHRRDRLEKRLALHANTPDEAAEKLAAYAQGGAQDGLVLEEQLPQSGGVAFVYSGNGAQWVGMGLRLMAESPAFADILSELDARMQPIAGFSLLAELQATGEASRLDDTVVAQPLLFAIQVAVTRLLKAQGIEPLAVAGHSVGEVAAAWACGALDLDAAIRVIVARSRAQGETRGKGRMAAVGLSVEAMQAVMAELGGAFDITIAGINSPKNLTLSGSLADLERVQSCLVSKGVFFRLLELDYAFHSRQMDQIRVPLLVSLAGLQADTVAEGVFVSTVTGSVLDGNQLGAEYWWRNVREPVRFSEAIATLIGLGCRSFIEIGPHAILQRYIGECLAGIEGKGRVLPTLRKEADGASHIVETALRAHLLAEQPHLGVYFPQPGRHLQLPNYPWQRERYWYPRTSESLLSIERRRVHPLLGWLIPEAAHAWENTLDPAVLPWLVDHQVGEAIVFPGSAYAEMALAAAREWLGGEPLVFEGMDIVSPMVFDGSRTLRFDLNDRDGSFQIKSRQRLSHDEWTLHATGRILQPGAGSRRALISPSVEGRETDRIDRETHYRLAATLGLDYGPIFQGLREAVVADNCLRADLEYHADLAGDDYLVHPALLDVCYQSLIDFFRIDIDAGRGVALLPIKTGRLEYHRAGKPSRFHARLMRRSARSVLADFELFDAEDQLLASVSGCRFRAAPLAHKAQEKVSRWRINAWLHPHPAEGLKTQLPSTQALVETLSLAMAEQAEPRGQWFKEALPLFEALVVSFTFEAFWTIAREGDDALQGLMTTSDPYARWLSSLLRQEGLLTFQDGRWQLADSSDLPAAEEIWRTLAREHGAALPHLVLLGRVGRQLPHLLQHLSERDAFVEALRRSAVAETLYQDDPAYSGMRQAVEHLLRLLASDWPAPRRLRVLEIADGPSEVPRALLAALPEDRLDYVLALPETVAERQKAEYADAPNLFIATLDIANWQLTADTRLPDKFDVIILRHTLHRAVSPKVALNQAQRWLAANASLIIAERHPDWSADFLAGLDNDWWHEATGGEAPHSSLATAAAWAELLRAEGFEDVLDYFEPATDGLSEGAYLLLARAPAQWAVPLPVPEPASWLFLADAASLELAEHLAARLESQGQRVATVKDLSPNLIGIDHVVHLRGWNGTPETATTLLAEALGNVQALAAHPAKTPRLWFVTRGGALASNLPATVEPNPQQAALWGFARVVMNEYPALECTLIDLRCEDGLDRLENELLYPDSASEILLTDTGRCTLVMQEASEDRSPRAAPGERFRLDFHLPGQLRNLIWLPQEEAALSDDAVEVEVWATGLNFRDVMYLMGLLPDEAVEKGFAGASLGLEFAGIVSRVGSSVRDFRPGDKVMGFGSACFASHVVTRADAVARMPEEWSFESAATVPTVFFTVYYALKHLADLQAGERVLIHGGAGGVGIAAIQLAKYLGAEVFATAGSEEKRDFVRLLGADHVFDSRSLAFADDILAVTHGEGVDVVLNSLAGEAIRRNLSVLKPFGRFLELGKRDFFENTPIGLRPFKDNISYFGIDADQLLTGRPQLAARMFREVMALFREGALTPLPCRVFSAERVVDAFRTMQQARHIGKVVVSLADARPVVERPATAPVPLQLTKDSAWIVTGGLSGFGLESARWLAAHGVGHLVLVGRRGLDTPGAREAVDDLTTQGIQVLALACDISDAAAVVHMVEHARKTCPPIKGVLHAAAVFDDALVQNLDAARMEAVIAPKLLGAWNLHQATLGIPLEHFVLYSSITTAIGNPAQANYVAANAGLEGLAEMRRQLGLSAVCVGWGPIGDAGYLTRNEAVRDSLGQRLGKPPLRTLQALNELDYLLPQGGSLAVANFDWNTLARLLPSATRGRFSVLNRSLKSTGLSENEADFQTLIAGKSPEEVAVIVQQQVVTEVAQILAIGADRIDPTRSLHDLGLDSLMAVELALGLEHRFGIQLPVMMLNESPTAEKVTQRIVEKILGSSDQTDAAANTVDAMVQGITQQHGEALAAEDIQQITQDVRALQKQGTRLTA</sequence>
<evidence type="ECO:0000313" key="11">
    <source>
        <dbReference type="Proteomes" id="UP001200247"/>
    </source>
</evidence>
<dbReference type="CDD" id="cd00833">
    <property type="entry name" value="PKS"/>
    <property type="match status" value="1"/>
</dbReference>
<dbReference type="InterPro" id="IPR001227">
    <property type="entry name" value="Ac_transferase_dom_sf"/>
</dbReference>
<dbReference type="Pfam" id="PF08659">
    <property type="entry name" value="KR"/>
    <property type="match status" value="1"/>
</dbReference>
<dbReference type="Pfam" id="PF00550">
    <property type="entry name" value="PP-binding"/>
    <property type="match status" value="1"/>
</dbReference>
<keyword evidence="3" id="KW-0808">Transferase</keyword>
<evidence type="ECO:0000256" key="3">
    <source>
        <dbReference type="ARBA" id="ARBA00022679"/>
    </source>
</evidence>
<dbReference type="SUPFAM" id="SSF53901">
    <property type="entry name" value="Thiolase-like"/>
    <property type="match status" value="1"/>
</dbReference>
<keyword evidence="2" id="KW-0597">Phosphoprotein</keyword>